<dbReference type="InterPro" id="IPR015943">
    <property type="entry name" value="WD40/YVTN_repeat-like_dom_sf"/>
</dbReference>
<dbReference type="EMBL" id="QHHQ01000001">
    <property type="protein sequence ID" value="RAI04313.1"/>
    <property type="molecule type" value="Genomic_DNA"/>
</dbReference>
<feature type="signal peptide" evidence="1">
    <location>
        <begin position="1"/>
        <end position="21"/>
    </location>
</feature>
<dbReference type="RefSeq" id="WP_111343703.1">
    <property type="nucleotide sequence ID" value="NZ_QHHQ01000001.1"/>
</dbReference>
<feature type="domain" description="Phytase-like" evidence="2">
    <location>
        <begin position="441"/>
        <end position="701"/>
    </location>
</feature>
<reference evidence="3 4" key="1">
    <citation type="submission" date="2018-05" db="EMBL/GenBank/DDBJ databases">
        <title>Acuticoccus sediminis sp. nov., isolated from deep-sea sediment of Indian Ocean.</title>
        <authorList>
            <person name="Liu X."/>
            <person name="Lai Q."/>
            <person name="Du Y."/>
            <person name="Sun F."/>
            <person name="Zhang X."/>
            <person name="Wang S."/>
            <person name="Shao Z."/>
        </authorList>
    </citation>
    <scope>NUCLEOTIDE SEQUENCE [LARGE SCALE GENOMIC DNA]</scope>
    <source>
        <strain evidence="3 4">PTG4-2</strain>
    </source>
</reference>
<evidence type="ECO:0000313" key="4">
    <source>
        <dbReference type="Proteomes" id="UP000249590"/>
    </source>
</evidence>
<sequence>MKTTSLVTAALLCAVAGQAEAEAFNRIASFPVAQNLPEGTDPSTETSAEIIAATADGMTLVYSDSPNQSVGFVDISDPANPKAGGSAGVLGEPTSVTVKDGIAYVAVNLSESYTNPSGLLQLVDIRTREVSESCDLPGQPDSIAVAPDGSFLAVAIENERDEDFEDGVIPQMPPGSLVLVPFGADGPDCDRLNVVDLTGLAEVAPEDPEPEFVSINAAGDIAVTLQENNHIVIVGADGTVKSHFSAGTVALDGVDTEEEGALTFSGSIEMKREPDAIVWVSEDRVAIANEGDYEGGGRTVSIFERDGTLVWDSGTELEYALARAGHYPEKRSENKGGEPEGLAFGTYGDTPYLFVLSERGSLVAVYDLSGETPVLSGIVPSGIAPEGAVAIPSRGLLATANEADLGEDGGARSHVMIYALEDAAPAYPTIVSGSQGATPIGWGALSGLDADPAAPGTLYAVNDSFYKSQPTIFTIDATQTPAVITRALLVTRDGAPADHLDLEGVTLDGEGGFWLASEGNDDKDVPHRLVHVDDDGVIIETVPFPDVLLEGETRFGAEGVEMVGDTLWITMQREWGDDPTGMVKLVSYDTTEGTWGGVHYPLDKAETGWMGLSDIAVHGDRAFIIERDNQIGGAAKVKRIYSVALKALRPAPLEGELPEIDKTLVRDLIPDLKSFNGYVVDKVEGLAITADGTAYVVTDNDGVDDSSGETFFWAIPNLAN</sequence>
<keyword evidence="1" id="KW-0732">Signal</keyword>
<name>A0A8B2NY65_9HYPH</name>
<dbReference type="Proteomes" id="UP000249590">
    <property type="component" value="Unassembled WGS sequence"/>
</dbReference>
<organism evidence="3 4">
    <name type="scientific">Acuticoccus sediminis</name>
    <dbReference type="NCBI Taxonomy" id="2184697"/>
    <lineage>
        <taxon>Bacteria</taxon>
        <taxon>Pseudomonadati</taxon>
        <taxon>Pseudomonadota</taxon>
        <taxon>Alphaproteobacteria</taxon>
        <taxon>Hyphomicrobiales</taxon>
        <taxon>Amorphaceae</taxon>
        <taxon>Acuticoccus</taxon>
    </lineage>
</organism>
<evidence type="ECO:0000259" key="2">
    <source>
        <dbReference type="Pfam" id="PF13449"/>
    </source>
</evidence>
<proteinExistence type="predicted"/>
<dbReference type="OrthoDB" id="9803927at2"/>
<accession>A0A8B2NY65</accession>
<dbReference type="Pfam" id="PF13449">
    <property type="entry name" value="Phytase-like"/>
    <property type="match status" value="1"/>
</dbReference>
<dbReference type="InterPro" id="IPR027372">
    <property type="entry name" value="Phytase-like_dom"/>
</dbReference>
<dbReference type="AlphaFoldDB" id="A0A8B2NY65"/>
<dbReference type="InterPro" id="IPR052956">
    <property type="entry name" value="Mesenchyme-surface_protein"/>
</dbReference>
<protein>
    <submittedName>
        <fullName evidence="3">Alkaline phosphatase</fullName>
    </submittedName>
</protein>
<dbReference type="PANTHER" id="PTHR46928">
    <property type="entry name" value="MESENCHYME-SPECIFIC CELL SURFACE GLYCOPROTEIN"/>
    <property type="match status" value="1"/>
</dbReference>
<dbReference type="SUPFAM" id="SSF101898">
    <property type="entry name" value="NHL repeat"/>
    <property type="match status" value="1"/>
</dbReference>
<gene>
    <name evidence="3" type="ORF">DLJ53_07675</name>
</gene>
<keyword evidence="4" id="KW-1185">Reference proteome</keyword>
<evidence type="ECO:0000256" key="1">
    <source>
        <dbReference type="SAM" id="SignalP"/>
    </source>
</evidence>
<evidence type="ECO:0000313" key="3">
    <source>
        <dbReference type="EMBL" id="RAI04313.1"/>
    </source>
</evidence>
<comment type="caution">
    <text evidence="3">The sequence shown here is derived from an EMBL/GenBank/DDBJ whole genome shotgun (WGS) entry which is preliminary data.</text>
</comment>
<feature type="chain" id="PRO_5032856084" evidence="1">
    <location>
        <begin position="22"/>
        <end position="720"/>
    </location>
</feature>
<dbReference type="InterPro" id="IPR011044">
    <property type="entry name" value="Quino_amine_DH_bsu"/>
</dbReference>
<dbReference type="SUPFAM" id="SSF50969">
    <property type="entry name" value="YVTN repeat-like/Quinoprotein amine dehydrogenase"/>
    <property type="match status" value="1"/>
</dbReference>
<dbReference type="PANTHER" id="PTHR46928:SF1">
    <property type="entry name" value="MESENCHYME-SPECIFIC CELL SURFACE GLYCOPROTEIN"/>
    <property type="match status" value="1"/>
</dbReference>
<dbReference type="Gene3D" id="2.130.10.10">
    <property type="entry name" value="YVTN repeat-like/Quinoprotein amine dehydrogenase"/>
    <property type="match status" value="1"/>
</dbReference>